<keyword evidence="2" id="KW-0812">Transmembrane</keyword>
<name>A0A6M4WLQ0_9ACTN</name>
<feature type="region of interest" description="Disordered" evidence="1">
    <location>
        <begin position="1"/>
        <end position="43"/>
    </location>
</feature>
<keyword evidence="4" id="KW-1185">Reference proteome</keyword>
<feature type="compositionally biased region" description="Basic residues" evidence="1">
    <location>
        <begin position="1"/>
        <end position="15"/>
    </location>
</feature>
<keyword evidence="2" id="KW-0472">Membrane</keyword>
<feature type="transmembrane region" description="Helical" evidence="2">
    <location>
        <begin position="115"/>
        <end position="133"/>
    </location>
</feature>
<keyword evidence="2" id="KW-1133">Transmembrane helix</keyword>
<proteinExistence type="predicted"/>
<gene>
    <name evidence="3" type="ORF">G9272_12555</name>
</gene>
<sequence length="209" mass="23110">MGIRMLHRRKAHARVHATAAADTRSGPGAASRTRPRPALAPGAATPRIPWAPGTALRAAAARQRGPAATRSLTWFPARSLTWFPARSLTWFPARSLTWFPARSLTWFPARSPARVLAWVLAWFLAWVLAWFLARVPARVLHRVLARFLAGFVPRDDGRLRLWGDAVRGHLALALGVLDRLRGPRTVRRIPLFVATATPLTERPGDSAAH</sequence>
<evidence type="ECO:0000256" key="2">
    <source>
        <dbReference type="SAM" id="Phobius"/>
    </source>
</evidence>
<dbReference type="RefSeq" id="WP_171396637.1">
    <property type="nucleotide sequence ID" value="NZ_CP049838.1"/>
</dbReference>
<dbReference type="Proteomes" id="UP000502665">
    <property type="component" value="Chromosome"/>
</dbReference>
<accession>A0A6M4WLQ0</accession>
<reference evidence="3" key="1">
    <citation type="submission" date="2020-03" db="EMBL/GenBank/DDBJ databases">
        <title>Molecular networking-based the target discovery of potent antiproliferative macrolactams: 5/6/7/16 polycyclic ansamycins and glycosylated trienomycin from Streptomyces cacaoi subsp. asoensis.</title>
        <authorList>
            <person name="Liu L.-L."/>
        </authorList>
    </citation>
    <scope>NUCLEOTIDE SEQUENCE [LARGE SCALE GENOMIC DNA]</scope>
    <source>
        <strain evidence="3">H2S5</strain>
    </source>
</reference>
<dbReference type="EMBL" id="CP049838">
    <property type="protein sequence ID" value="QJT01038.1"/>
    <property type="molecule type" value="Genomic_DNA"/>
</dbReference>
<organism evidence="3 4">
    <name type="scientific">Streptomyces asoensis</name>
    <dbReference type="NCBI Taxonomy" id="249586"/>
    <lineage>
        <taxon>Bacteria</taxon>
        <taxon>Bacillati</taxon>
        <taxon>Actinomycetota</taxon>
        <taxon>Actinomycetes</taxon>
        <taxon>Kitasatosporales</taxon>
        <taxon>Streptomycetaceae</taxon>
        <taxon>Streptomyces</taxon>
    </lineage>
</organism>
<dbReference type="AlphaFoldDB" id="A0A6M4WLQ0"/>
<protein>
    <submittedName>
        <fullName evidence="3">Uncharacterized protein</fullName>
    </submittedName>
</protein>
<evidence type="ECO:0000256" key="1">
    <source>
        <dbReference type="SAM" id="MobiDB-lite"/>
    </source>
</evidence>
<evidence type="ECO:0000313" key="4">
    <source>
        <dbReference type="Proteomes" id="UP000502665"/>
    </source>
</evidence>
<evidence type="ECO:0000313" key="3">
    <source>
        <dbReference type="EMBL" id="QJT01038.1"/>
    </source>
</evidence>